<evidence type="ECO:0000259" key="1">
    <source>
        <dbReference type="Pfam" id="PF01266"/>
    </source>
</evidence>
<dbReference type="InterPro" id="IPR052745">
    <property type="entry name" value="G3P_Oxidase/Oxidoreductase"/>
</dbReference>
<organism evidence="3 4">
    <name type="scientific">Caloranaerobacter azorensis H53214</name>
    <dbReference type="NCBI Taxonomy" id="1156417"/>
    <lineage>
        <taxon>Bacteria</taxon>
        <taxon>Bacillati</taxon>
        <taxon>Bacillota</taxon>
        <taxon>Tissierellia</taxon>
        <taxon>Tissierellales</taxon>
        <taxon>Thermohalobacteraceae</taxon>
        <taxon>Caloranaerobacter</taxon>
    </lineage>
</organism>
<name>A0A096CWJ5_9FIRM</name>
<dbReference type="InterPro" id="IPR007419">
    <property type="entry name" value="BFD-like_2Fe2S-bd_dom"/>
</dbReference>
<feature type="domain" description="BFD-like [2Fe-2S]-binding" evidence="2">
    <location>
        <begin position="398"/>
        <end position="452"/>
    </location>
</feature>
<protein>
    <submittedName>
        <fullName evidence="3">FAD-dependent oxidoreductase</fullName>
    </submittedName>
</protein>
<dbReference type="CDD" id="cd19946">
    <property type="entry name" value="GlpA-like_Fer2_BFD-like"/>
    <property type="match status" value="1"/>
</dbReference>
<dbReference type="Gene3D" id="3.30.9.10">
    <property type="entry name" value="D-Amino Acid Oxidase, subunit A, domain 2"/>
    <property type="match status" value="1"/>
</dbReference>
<gene>
    <name evidence="3" type="ORF">Y919_03300</name>
</gene>
<evidence type="ECO:0000313" key="4">
    <source>
        <dbReference type="Proteomes" id="UP000029622"/>
    </source>
</evidence>
<dbReference type="PANTHER" id="PTHR42720:SF1">
    <property type="entry name" value="GLYCEROL 3-PHOSPHATE OXIDASE"/>
    <property type="match status" value="1"/>
</dbReference>
<dbReference type="Gene3D" id="1.10.10.1100">
    <property type="entry name" value="BFD-like [2Fe-2S]-binding domain"/>
    <property type="match status" value="1"/>
</dbReference>
<dbReference type="Pfam" id="PF01266">
    <property type="entry name" value="DAO"/>
    <property type="match status" value="1"/>
</dbReference>
<dbReference type="InterPro" id="IPR041854">
    <property type="entry name" value="BFD-like_2Fe2S-bd_dom_sf"/>
</dbReference>
<proteinExistence type="predicted"/>
<evidence type="ECO:0000313" key="3">
    <source>
        <dbReference type="EMBL" id="KGG80944.1"/>
    </source>
</evidence>
<feature type="domain" description="FAD dependent oxidoreductase" evidence="1">
    <location>
        <begin position="3"/>
        <end position="353"/>
    </location>
</feature>
<dbReference type="Gene3D" id="3.50.50.60">
    <property type="entry name" value="FAD/NAD(P)-binding domain"/>
    <property type="match status" value="1"/>
</dbReference>
<dbReference type="InterPro" id="IPR006076">
    <property type="entry name" value="FAD-dep_OxRdtase"/>
</dbReference>
<evidence type="ECO:0000259" key="2">
    <source>
        <dbReference type="Pfam" id="PF04324"/>
    </source>
</evidence>
<comment type="caution">
    <text evidence="3">The sequence shown here is derived from an EMBL/GenBank/DDBJ whole genome shotgun (WGS) entry which is preliminary data.</text>
</comment>
<dbReference type="Pfam" id="PF04324">
    <property type="entry name" value="Fer2_BFD"/>
    <property type="match status" value="1"/>
</dbReference>
<dbReference type="PANTHER" id="PTHR42720">
    <property type="entry name" value="GLYCEROL-3-PHOSPHATE DEHYDROGENASE"/>
    <property type="match status" value="1"/>
</dbReference>
<dbReference type="SUPFAM" id="SSF54373">
    <property type="entry name" value="FAD-linked reductases, C-terminal domain"/>
    <property type="match status" value="1"/>
</dbReference>
<dbReference type="EMBL" id="AZTB01000010">
    <property type="protein sequence ID" value="KGG80944.1"/>
    <property type="molecule type" value="Genomic_DNA"/>
</dbReference>
<reference evidence="3 4" key="1">
    <citation type="submission" date="2013-12" db="EMBL/GenBank/DDBJ databases">
        <title>Draft genome sequence of Caloranaerobacter sp. H53214.</title>
        <authorList>
            <person name="Jiang L.J."/>
            <person name="Shao Z.Z."/>
            <person name="Long M.N."/>
        </authorList>
    </citation>
    <scope>NUCLEOTIDE SEQUENCE [LARGE SCALE GENOMIC DNA]</scope>
    <source>
        <strain evidence="3 4">H53214</strain>
    </source>
</reference>
<dbReference type="RefSeq" id="WP_035162389.1">
    <property type="nucleotide sequence ID" value="NZ_AZTB01000010.1"/>
</dbReference>
<dbReference type="Proteomes" id="UP000029622">
    <property type="component" value="Unassembled WGS sequence"/>
</dbReference>
<dbReference type="InterPro" id="IPR036188">
    <property type="entry name" value="FAD/NAD-bd_sf"/>
</dbReference>
<accession>A0A096CWJ5</accession>
<dbReference type="AlphaFoldDB" id="A0A096CWJ5"/>
<dbReference type="SUPFAM" id="SSF51905">
    <property type="entry name" value="FAD/NAD(P)-binding domain"/>
    <property type="match status" value="1"/>
</dbReference>
<dbReference type="STRING" id="1156417.Y919_03300"/>
<sequence>MYDIAVIGAGIIGTFIARELSKYKLNIILIEKNNDVADGTTKANSAIVHAGYDAKPGTNMAKFNSKGNPMFDKICEELDVEFKRVGSLVIAFNDEDMNTIKELYDRGLKNGIPNMEIISGQKVREMEPNLNSDIVGALYAPTCGIVGPWELAIALAENAVENGVELLLNSEVYNIDKTDFGYRIFTKRKVIDAEYVVNCAGLYADEINNMVASPYFKIKPRRGQYFILDKSAGNFVNRVIFQCPTKLGKGVLVAPTIHGNLIIGPDAEDLDDKERLDTTADRLQYVRKTATKTSKNIPFKKVITTFAGLRAEPSTGDFIVEESKEARGFINVAGIKSPGLTASPAIAEYVVELLKDINGGFKIKEDFNPIRERMIRFDKLSDEDKAELIKKDSRFGRIICRCENITEGEIVDAIRRKVGATTVDGIKKRVRPGMGRCQGGFCSPRVMEILARELGTDVSEIVKDSPSSYVLVGRTNKGLEKNLRG</sequence>